<organism evidence="2 3">
    <name type="scientific">Spartinivicinus marinus</name>
    <dbReference type="NCBI Taxonomy" id="2994442"/>
    <lineage>
        <taxon>Bacteria</taxon>
        <taxon>Pseudomonadati</taxon>
        <taxon>Pseudomonadota</taxon>
        <taxon>Gammaproteobacteria</taxon>
        <taxon>Oceanospirillales</taxon>
        <taxon>Zooshikellaceae</taxon>
        <taxon>Spartinivicinus</taxon>
    </lineage>
</organism>
<evidence type="ECO:0000256" key="1">
    <source>
        <dbReference type="SAM" id="SignalP"/>
    </source>
</evidence>
<dbReference type="RefSeq" id="WP_180566516.1">
    <property type="nucleotide sequence ID" value="NZ_JACCKB010000001.1"/>
</dbReference>
<comment type="caution">
    <text evidence="2">The sequence shown here is derived from an EMBL/GenBank/DDBJ whole genome shotgun (WGS) entry which is preliminary data.</text>
</comment>
<reference evidence="2 3" key="1">
    <citation type="submission" date="2020-07" db="EMBL/GenBank/DDBJ databases">
        <title>Endozoicomonas sp. nov., isolated from sediment.</title>
        <authorList>
            <person name="Gu T."/>
        </authorList>
    </citation>
    <scope>NUCLEOTIDE SEQUENCE [LARGE SCALE GENOMIC DNA]</scope>
    <source>
        <strain evidence="2 3">SM1973</strain>
    </source>
</reference>
<proteinExistence type="predicted"/>
<gene>
    <name evidence="2" type="ORF">H0A36_00595</name>
</gene>
<name>A0A853HT63_9GAMM</name>
<dbReference type="PROSITE" id="PS51257">
    <property type="entry name" value="PROKAR_LIPOPROTEIN"/>
    <property type="match status" value="1"/>
</dbReference>
<evidence type="ECO:0008006" key="4">
    <source>
        <dbReference type="Google" id="ProtNLM"/>
    </source>
</evidence>
<keyword evidence="3" id="KW-1185">Reference proteome</keyword>
<evidence type="ECO:0000313" key="2">
    <source>
        <dbReference type="EMBL" id="NYZ64483.1"/>
    </source>
</evidence>
<dbReference type="Gene3D" id="3.40.50.10610">
    <property type="entry name" value="ABC-type transport auxiliary lipoprotein component"/>
    <property type="match status" value="1"/>
</dbReference>
<feature type="signal peptide" evidence="1">
    <location>
        <begin position="1"/>
        <end position="24"/>
    </location>
</feature>
<accession>A0A853HT63</accession>
<dbReference type="AlphaFoldDB" id="A0A853HT63"/>
<protein>
    <recommendedName>
        <fullName evidence="4">Penicillin-binding protein activator LpoB</fullName>
    </recommendedName>
</protein>
<dbReference type="EMBL" id="JACCKB010000001">
    <property type="protein sequence ID" value="NYZ64483.1"/>
    <property type="molecule type" value="Genomic_DNA"/>
</dbReference>
<feature type="chain" id="PRO_5032335813" description="Penicillin-binding protein activator LpoB" evidence="1">
    <location>
        <begin position="25"/>
        <end position="183"/>
    </location>
</feature>
<sequence>MRLKPSLKASLLLSGILTMTGCSSLSLTNLFGSDKLAADANWVLVPVVNFSPSTDADEQVERMMAVLTPAIGLRSLKRPPDPEIESEEGLLDDANRIQAAKEWAENQDFQYSLTGKVLSWNDADADINQPAMINLTLEVYDLKNDELLWTISGSSEGMRGQSVYEITRPLISSLLTNLPLDTN</sequence>
<keyword evidence="1" id="KW-0732">Signal</keyword>
<dbReference type="Proteomes" id="UP000569732">
    <property type="component" value="Unassembled WGS sequence"/>
</dbReference>
<evidence type="ECO:0000313" key="3">
    <source>
        <dbReference type="Proteomes" id="UP000569732"/>
    </source>
</evidence>